<dbReference type="RefSeq" id="WP_098006137.1">
    <property type="nucleotide sequence ID" value="NZ_NUJB01000007.1"/>
</dbReference>
<comment type="caution">
    <text evidence="1">The sequence shown here is derived from an EMBL/GenBank/DDBJ whole genome shotgun (WGS) entry which is preliminary data.</text>
</comment>
<dbReference type="Proteomes" id="UP000219922">
    <property type="component" value="Unassembled WGS sequence"/>
</dbReference>
<dbReference type="AlphaFoldDB" id="A0A9X6SV48"/>
<protein>
    <submittedName>
        <fullName evidence="1">Uncharacterized protein</fullName>
    </submittedName>
</protein>
<organism evidence="1 2">
    <name type="scientific">Bacillus cereus</name>
    <dbReference type="NCBI Taxonomy" id="1396"/>
    <lineage>
        <taxon>Bacteria</taxon>
        <taxon>Bacillati</taxon>
        <taxon>Bacillota</taxon>
        <taxon>Bacilli</taxon>
        <taxon>Bacillales</taxon>
        <taxon>Bacillaceae</taxon>
        <taxon>Bacillus</taxon>
        <taxon>Bacillus cereus group</taxon>
    </lineage>
</organism>
<gene>
    <name evidence="1" type="ORF">CON36_28335</name>
</gene>
<dbReference type="EMBL" id="NVMX01000056">
    <property type="protein sequence ID" value="PDZ95461.1"/>
    <property type="molecule type" value="Genomic_DNA"/>
</dbReference>
<name>A0A9X6SV48_BACCE</name>
<evidence type="ECO:0000313" key="1">
    <source>
        <dbReference type="EMBL" id="PDZ95461.1"/>
    </source>
</evidence>
<reference evidence="1 2" key="1">
    <citation type="submission" date="2017-09" db="EMBL/GenBank/DDBJ databases">
        <title>Large-scale bioinformatics analysis of Bacillus genomes uncovers conserved roles of natural products in bacterial physiology.</title>
        <authorList>
            <consortium name="Agbiome Team Llc"/>
            <person name="Bleich R.M."/>
            <person name="Grubbs K.J."/>
            <person name="Santa Maria K.C."/>
            <person name="Allen S.E."/>
            <person name="Farag S."/>
            <person name="Shank E.A."/>
            <person name="Bowers A."/>
        </authorList>
    </citation>
    <scope>NUCLEOTIDE SEQUENCE [LARGE SCALE GENOMIC DNA]</scope>
    <source>
        <strain evidence="1 2">AFS092789</strain>
    </source>
</reference>
<accession>A0A9X6SV48</accession>
<evidence type="ECO:0000313" key="2">
    <source>
        <dbReference type="Proteomes" id="UP000219922"/>
    </source>
</evidence>
<proteinExistence type="predicted"/>
<sequence>MIKIKKGTVVQDWYGKEIMGTYVVSIIPLGNLLGDKWALVSLNGQGVANGYRDSLEELEKSLNNSGTWKALDVNLEELIEEKTANQLELNS</sequence>